<keyword evidence="1" id="KW-0479">Metal-binding</keyword>
<dbReference type="InterPro" id="IPR002355">
    <property type="entry name" value="Cu_oxidase_Cu_BS"/>
</dbReference>
<dbReference type="Proteomes" id="UP001196565">
    <property type="component" value="Unassembled WGS sequence"/>
</dbReference>
<evidence type="ECO:0000259" key="7">
    <source>
        <dbReference type="Pfam" id="PF07732"/>
    </source>
</evidence>
<keyword evidence="3" id="KW-0186">Copper</keyword>
<dbReference type="RefSeq" id="WP_219766805.1">
    <property type="nucleotide sequence ID" value="NZ_JAHYBZ010000017.1"/>
</dbReference>
<dbReference type="SUPFAM" id="SSF49503">
    <property type="entry name" value="Cupredoxins"/>
    <property type="match status" value="3"/>
</dbReference>
<dbReference type="CDD" id="cd13874">
    <property type="entry name" value="CuRO_2_CopA"/>
    <property type="match status" value="1"/>
</dbReference>
<organism evidence="8 9">
    <name type="scientific">Roseomonas alba</name>
    <dbReference type="NCBI Taxonomy" id="2846776"/>
    <lineage>
        <taxon>Bacteria</taxon>
        <taxon>Pseudomonadati</taxon>
        <taxon>Pseudomonadota</taxon>
        <taxon>Alphaproteobacteria</taxon>
        <taxon>Acetobacterales</taxon>
        <taxon>Roseomonadaceae</taxon>
        <taxon>Roseomonas</taxon>
    </lineage>
</organism>
<feature type="domain" description="Plastocyanin-like" evidence="5">
    <location>
        <begin position="239"/>
        <end position="327"/>
    </location>
</feature>
<name>A0ABS7AHZ7_9PROT</name>
<comment type="caution">
    <text evidence="8">The sequence shown here is derived from an EMBL/GenBank/DDBJ whole genome shotgun (WGS) entry which is preliminary data.</text>
</comment>
<dbReference type="EMBL" id="JAHYBZ010000017">
    <property type="protein sequence ID" value="MBW6401939.1"/>
    <property type="molecule type" value="Genomic_DNA"/>
</dbReference>
<evidence type="ECO:0000256" key="4">
    <source>
        <dbReference type="SAM" id="MobiDB-lite"/>
    </source>
</evidence>
<proteinExistence type="predicted"/>
<evidence type="ECO:0000259" key="5">
    <source>
        <dbReference type="Pfam" id="PF00394"/>
    </source>
</evidence>
<reference evidence="8 9" key="1">
    <citation type="submission" date="2021-07" db="EMBL/GenBank/DDBJ databases">
        <authorList>
            <person name="So Y."/>
        </authorList>
    </citation>
    <scope>NUCLEOTIDE SEQUENCE [LARGE SCALE GENOMIC DNA]</scope>
    <source>
        <strain evidence="8 9">HJA6</strain>
    </source>
</reference>
<dbReference type="InterPro" id="IPR011706">
    <property type="entry name" value="Cu-oxidase_C"/>
</dbReference>
<dbReference type="Pfam" id="PF00394">
    <property type="entry name" value="Cu-oxidase"/>
    <property type="match status" value="1"/>
</dbReference>
<dbReference type="InterPro" id="IPR001117">
    <property type="entry name" value="Cu-oxidase_2nd"/>
</dbReference>
<dbReference type="PROSITE" id="PS00080">
    <property type="entry name" value="MULTICOPPER_OXIDASE2"/>
    <property type="match status" value="1"/>
</dbReference>
<evidence type="ECO:0000259" key="6">
    <source>
        <dbReference type="Pfam" id="PF07731"/>
    </source>
</evidence>
<dbReference type="CDD" id="cd13896">
    <property type="entry name" value="CuRO_3_CopA"/>
    <property type="match status" value="1"/>
</dbReference>
<evidence type="ECO:0000313" key="8">
    <source>
        <dbReference type="EMBL" id="MBW6401939.1"/>
    </source>
</evidence>
<dbReference type="PANTHER" id="PTHR11709:SF394">
    <property type="entry name" value="FI03373P-RELATED"/>
    <property type="match status" value="1"/>
</dbReference>
<gene>
    <name evidence="8" type="ORF">KPL78_29100</name>
</gene>
<accession>A0ABS7AHZ7</accession>
<dbReference type="InterPro" id="IPR006311">
    <property type="entry name" value="TAT_signal"/>
</dbReference>
<evidence type="ECO:0000256" key="3">
    <source>
        <dbReference type="ARBA" id="ARBA00023008"/>
    </source>
</evidence>
<sequence>MTMSAVLSRRDALRLGVAAGAAGVVTAYPGRRSFASANSELDLAVERTRITVDGITSNGISIGGSIPGPTLRWREGEEVVIRVTNRLNEPTSIHWHGLLLAGVMDGAPGFNGFVAIEPNATYTYRFRLRQSGTYWYHSHSSSQEQAGMYGAIVIEPARAETTTFARDYVVLLSDHSRESPQAIFRNLRAREGYYNRGQRTFIDFLRDTRRDGLGATIRDRMDWGDMRMDPTDLADVTGYQFLVNGKGKDDNWTGLFSPGERVRLRFINGSAMTIFDVAMPELRMLVVAADGMPVLPAPADEFRIGIGETYDVLVTPPAARAYTIMAEPIDRSGFVRGTLAPRQGMSGPIPALRPRTVLTMADMGMAHGGMDMGGGANPHAGHAMPAPSASASNPHAGHAMPMAPAGAANPHAGHAMPMPSAPPAAANPHAGHAMPPPGAAAGGRAMGWEFAGTPPGKRALRYADLRSTTARSNAPAPSREIVVRLGGQMNRYNWTIDGRPFGMEQPIRTREGERVRIRFINETMMAHPMHLHGMFMELENGAGNRLPYKHVVLVRPGAEASVLLTADEVGDWPFHCHLLYHMEAGMMTRFIVEPARLVSAG</sequence>
<protein>
    <submittedName>
        <fullName evidence="8">Copper resistance system multicopper oxidase</fullName>
    </submittedName>
</protein>
<evidence type="ECO:0000256" key="2">
    <source>
        <dbReference type="ARBA" id="ARBA00023002"/>
    </source>
</evidence>
<dbReference type="Gene3D" id="2.60.40.420">
    <property type="entry name" value="Cupredoxins - blue copper proteins"/>
    <property type="match status" value="3"/>
</dbReference>
<dbReference type="Pfam" id="PF07731">
    <property type="entry name" value="Cu-oxidase_2"/>
    <property type="match status" value="1"/>
</dbReference>
<feature type="domain" description="Plastocyanin-like" evidence="6">
    <location>
        <begin position="477"/>
        <end position="595"/>
    </location>
</feature>
<dbReference type="NCBIfam" id="TIGR01480">
    <property type="entry name" value="copper_res_A"/>
    <property type="match status" value="1"/>
</dbReference>
<dbReference type="InterPro" id="IPR006376">
    <property type="entry name" value="Cu-R_CopA"/>
</dbReference>
<keyword evidence="2" id="KW-0560">Oxidoreductase</keyword>
<feature type="compositionally biased region" description="Low complexity" evidence="4">
    <location>
        <begin position="378"/>
        <end position="433"/>
    </location>
</feature>
<dbReference type="InterPro" id="IPR008972">
    <property type="entry name" value="Cupredoxin"/>
</dbReference>
<keyword evidence="9" id="KW-1185">Reference proteome</keyword>
<dbReference type="InterPro" id="IPR011707">
    <property type="entry name" value="Cu-oxidase-like_N"/>
</dbReference>
<feature type="region of interest" description="Disordered" evidence="4">
    <location>
        <begin position="375"/>
        <end position="435"/>
    </location>
</feature>
<dbReference type="InterPro" id="IPR034279">
    <property type="entry name" value="CuRO_3_CopA"/>
</dbReference>
<dbReference type="PROSITE" id="PS51318">
    <property type="entry name" value="TAT"/>
    <property type="match status" value="1"/>
</dbReference>
<dbReference type="InterPro" id="IPR034282">
    <property type="entry name" value="CuRO_2_CopA"/>
</dbReference>
<evidence type="ECO:0000256" key="1">
    <source>
        <dbReference type="ARBA" id="ARBA00022723"/>
    </source>
</evidence>
<feature type="domain" description="Plastocyanin-like" evidence="7">
    <location>
        <begin position="45"/>
        <end position="157"/>
    </location>
</feature>
<dbReference type="PANTHER" id="PTHR11709">
    <property type="entry name" value="MULTI-COPPER OXIDASE"/>
    <property type="match status" value="1"/>
</dbReference>
<dbReference type="InterPro" id="IPR045087">
    <property type="entry name" value="Cu-oxidase_fam"/>
</dbReference>
<dbReference type="InterPro" id="IPR033138">
    <property type="entry name" value="Cu_oxidase_CS"/>
</dbReference>
<evidence type="ECO:0000313" key="9">
    <source>
        <dbReference type="Proteomes" id="UP001196565"/>
    </source>
</evidence>
<dbReference type="Pfam" id="PF07732">
    <property type="entry name" value="Cu-oxidase_3"/>
    <property type="match status" value="1"/>
</dbReference>
<dbReference type="PROSITE" id="PS00079">
    <property type="entry name" value="MULTICOPPER_OXIDASE1"/>
    <property type="match status" value="2"/>
</dbReference>